<organism evidence="2 3">
    <name type="scientific">Acacia crassicarpa</name>
    <name type="common">northern wattle</name>
    <dbReference type="NCBI Taxonomy" id="499986"/>
    <lineage>
        <taxon>Eukaryota</taxon>
        <taxon>Viridiplantae</taxon>
        <taxon>Streptophyta</taxon>
        <taxon>Embryophyta</taxon>
        <taxon>Tracheophyta</taxon>
        <taxon>Spermatophyta</taxon>
        <taxon>Magnoliopsida</taxon>
        <taxon>eudicotyledons</taxon>
        <taxon>Gunneridae</taxon>
        <taxon>Pentapetalae</taxon>
        <taxon>rosids</taxon>
        <taxon>fabids</taxon>
        <taxon>Fabales</taxon>
        <taxon>Fabaceae</taxon>
        <taxon>Caesalpinioideae</taxon>
        <taxon>mimosoid clade</taxon>
        <taxon>Acacieae</taxon>
        <taxon>Acacia</taxon>
    </lineage>
</organism>
<evidence type="ECO:0000256" key="1">
    <source>
        <dbReference type="SAM" id="MobiDB-lite"/>
    </source>
</evidence>
<evidence type="ECO:0000313" key="2">
    <source>
        <dbReference type="EMBL" id="KAK4261452.1"/>
    </source>
</evidence>
<dbReference type="AlphaFoldDB" id="A0AAE1J2Z1"/>
<dbReference type="PANTHER" id="PTHR36019:SF3">
    <property type="entry name" value="PLANT_PROTEIN"/>
    <property type="match status" value="1"/>
</dbReference>
<gene>
    <name evidence="2" type="ORF">QN277_004446</name>
</gene>
<evidence type="ECO:0000313" key="3">
    <source>
        <dbReference type="Proteomes" id="UP001293593"/>
    </source>
</evidence>
<name>A0AAE1J2Z1_9FABA</name>
<protein>
    <submittedName>
        <fullName evidence="2">Uncharacterized protein</fullName>
    </submittedName>
</protein>
<sequence length="115" mass="13118">MSLNCLACTLIPRTDSYRENNLPERVTKLRALVARSWSGVMDPSDDSHQQCYDQTRKTRGSSAKIKPDHRRVHSASDASCSGSLEPRLVRSCGVRRNWTFEDLTPEDMDNRVEIH</sequence>
<accession>A0AAE1J2Z1</accession>
<keyword evidence="3" id="KW-1185">Reference proteome</keyword>
<dbReference type="Proteomes" id="UP001293593">
    <property type="component" value="Unassembled WGS sequence"/>
</dbReference>
<comment type="caution">
    <text evidence="2">The sequence shown here is derived from an EMBL/GenBank/DDBJ whole genome shotgun (WGS) entry which is preliminary data.</text>
</comment>
<reference evidence="2" key="1">
    <citation type="submission" date="2023-10" db="EMBL/GenBank/DDBJ databases">
        <title>Chromosome-level genome of the transformable northern wattle, Acacia crassicarpa.</title>
        <authorList>
            <person name="Massaro I."/>
            <person name="Sinha N.R."/>
            <person name="Poethig S."/>
            <person name="Leichty A.R."/>
        </authorList>
    </citation>
    <scope>NUCLEOTIDE SEQUENCE</scope>
    <source>
        <strain evidence="2">Acra3RX</strain>
        <tissue evidence="2">Leaf</tissue>
    </source>
</reference>
<dbReference type="EMBL" id="JAWXYG010000010">
    <property type="protein sequence ID" value="KAK4261452.1"/>
    <property type="molecule type" value="Genomic_DNA"/>
</dbReference>
<feature type="region of interest" description="Disordered" evidence="1">
    <location>
        <begin position="39"/>
        <end position="81"/>
    </location>
</feature>
<proteinExistence type="predicted"/>
<dbReference type="PANTHER" id="PTHR36019">
    <property type="entry name" value="PLANT/PROTEIN"/>
    <property type="match status" value="1"/>
</dbReference>